<keyword evidence="7 10" id="KW-1133">Transmembrane helix</keyword>
<evidence type="ECO:0000256" key="1">
    <source>
        <dbReference type="ARBA" id="ARBA00003246"/>
    </source>
</evidence>
<accession>A0A0A8L9I0</accession>
<evidence type="ECO:0000313" key="11">
    <source>
        <dbReference type="EMBL" id="CDO94902.1"/>
    </source>
</evidence>
<gene>
    <name evidence="11" type="ORF">KLDO_g3156</name>
</gene>
<evidence type="ECO:0000256" key="6">
    <source>
        <dbReference type="ARBA" id="ARBA00022692"/>
    </source>
</evidence>
<evidence type="ECO:0000256" key="2">
    <source>
        <dbReference type="ARBA" id="ARBA00004653"/>
    </source>
</evidence>
<dbReference type="OrthoDB" id="5591789at2759"/>
<dbReference type="GO" id="GO:0000139">
    <property type="term" value="C:Golgi membrane"/>
    <property type="evidence" value="ECO:0007669"/>
    <property type="project" value="UniProtKB-SubCell"/>
</dbReference>
<keyword evidence="12" id="KW-1185">Reference proteome</keyword>
<reference evidence="11 12" key="1">
    <citation type="submission" date="2014-03" db="EMBL/GenBank/DDBJ databases">
        <title>The genome of Kluyveromyces dobzhanskii.</title>
        <authorList>
            <person name="Nystedt B."/>
            <person name="Astrom S."/>
        </authorList>
    </citation>
    <scope>NUCLEOTIDE SEQUENCE [LARGE SCALE GENOMIC DNA]</scope>
    <source>
        <strain evidence="11 12">CBS 2104</strain>
    </source>
</reference>
<dbReference type="Pfam" id="PF10233">
    <property type="entry name" value="Cg6151-P"/>
    <property type="match status" value="1"/>
</dbReference>
<keyword evidence="8" id="KW-0333">Golgi apparatus</keyword>
<dbReference type="EMBL" id="CCBQ010000041">
    <property type="protein sequence ID" value="CDO94902.1"/>
    <property type="molecule type" value="Genomic_DNA"/>
</dbReference>
<feature type="transmembrane region" description="Helical" evidence="10">
    <location>
        <begin position="22"/>
        <end position="40"/>
    </location>
</feature>
<comment type="subcellular location">
    <subcellularLocation>
        <location evidence="2">Golgi apparatus membrane</location>
        <topology evidence="2">Multi-pass membrane protein</topology>
    </subcellularLocation>
</comment>
<evidence type="ECO:0000256" key="8">
    <source>
        <dbReference type="ARBA" id="ARBA00023034"/>
    </source>
</evidence>
<dbReference type="GO" id="GO:0016192">
    <property type="term" value="P:vesicle-mediated transport"/>
    <property type="evidence" value="ECO:0007669"/>
    <property type="project" value="TreeGrafter"/>
</dbReference>
<keyword evidence="6 10" id="KW-0812">Transmembrane</keyword>
<protein>
    <recommendedName>
        <fullName evidence="4">Golgi apparatus membrane protein TVP18</fullName>
    </recommendedName>
    <alternativeName>
        <fullName evidence="5">Golgi apparatus membrane protein tvp18</fullName>
    </alternativeName>
</protein>
<organism evidence="11 12">
    <name type="scientific">Kluyveromyces dobzhanskii CBS 2104</name>
    <dbReference type="NCBI Taxonomy" id="1427455"/>
    <lineage>
        <taxon>Eukaryota</taxon>
        <taxon>Fungi</taxon>
        <taxon>Dikarya</taxon>
        <taxon>Ascomycota</taxon>
        <taxon>Saccharomycotina</taxon>
        <taxon>Saccharomycetes</taxon>
        <taxon>Saccharomycetales</taxon>
        <taxon>Saccharomycetaceae</taxon>
        <taxon>Kluyveromyces</taxon>
    </lineage>
</organism>
<evidence type="ECO:0000256" key="5">
    <source>
        <dbReference type="ARBA" id="ARBA00020655"/>
    </source>
</evidence>
<feature type="transmembrane region" description="Helical" evidence="10">
    <location>
        <begin position="46"/>
        <end position="70"/>
    </location>
</feature>
<evidence type="ECO:0000256" key="9">
    <source>
        <dbReference type="ARBA" id="ARBA00023136"/>
    </source>
</evidence>
<comment type="function">
    <text evidence="1">Golgi membrane protein involved in vesicular trafficking.</text>
</comment>
<keyword evidence="9 10" id="KW-0472">Membrane</keyword>
<evidence type="ECO:0000313" key="12">
    <source>
        <dbReference type="Proteomes" id="UP000031516"/>
    </source>
</evidence>
<evidence type="ECO:0000256" key="10">
    <source>
        <dbReference type="SAM" id="Phobius"/>
    </source>
</evidence>
<feature type="transmembrane region" description="Helical" evidence="10">
    <location>
        <begin position="113"/>
        <end position="131"/>
    </location>
</feature>
<evidence type="ECO:0000256" key="4">
    <source>
        <dbReference type="ARBA" id="ARBA00013563"/>
    </source>
</evidence>
<dbReference type="SMART" id="SM01077">
    <property type="entry name" value="Cg6151-P"/>
    <property type="match status" value="1"/>
</dbReference>
<dbReference type="AlphaFoldDB" id="A0A0A8L9I0"/>
<evidence type="ECO:0000256" key="7">
    <source>
        <dbReference type="ARBA" id="ARBA00022989"/>
    </source>
</evidence>
<dbReference type="PANTHER" id="PTHR13314">
    <property type="entry name" value="CALCIUM CHANNEL FLOWER HOMOLOG"/>
    <property type="match status" value="1"/>
</dbReference>
<comment type="similarity">
    <text evidence="3">Belongs to the TVP18 family.</text>
</comment>
<name>A0A0A8L9I0_9SACH</name>
<dbReference type="Proteomes" id="UP000031516">
    <property type="component" value="Unassembled WGS sequence"/>
</dbReference>
<evidence type="ECO:0000256" key="3">
    <source>
        <dbReference type="ARBA" id="ARBA00005738"/>
    </source>
</evidence>
<dbReference type="InterPro" id="IPR019365">
    <property type="entry name" value="TVP18/Ca-channel_flower"/>
</dbReference>
<sequence>MFNVSGMVADLKSSNFSIYGQWFSYLNIIFCLAFGIANIFHFSAVIVFSIIAIVQGLIILFIEVPFLLKICPLSENFIGFVSKFDTNLRRSLFYVAMCAIQWCSIIVQSTSLIVVAVGLTITAAVYGIGAASRQEFKNSAILSDRGRVAASVTNEAVVRDML</sequence>
<proteinExistence type="inferred from homology"/>
<dbReference type="PANTHER" id="PTHR13314:SF2">
    <property type="entry name" value="CALCIUM CHANNEL FLOWER HOMOLOG"/>
    <property type="match status" value="1"/>
</dbReference>
<comment type="caution">
    <text evidence="11">The sequence shown here is derived from an EMBL/GenBank/DDBJ whole genome shotgun (WGS) entry which is preliminary data.</text>
</comment>